<evidence type="ECO:0000256" key="1">
    <source>
        <dbReference type="SAM" id="Phobius"/>
    </source>
</evidence>
<comment type="caution">
    <text evidence="3">The sequence shown here is derived from an EMBL/GenBank/DDBJ whole genome shotgun (WGS) entry which is preliminary data.</text>
</comment>
<evidence type="ECO:0000313" key="4">
    <source>
        <dbReference type="Proteomes" id="UP000289808"/>
    </source>
</evidence>
<keyword evidence="1" id="KW-0812">Transmembrane</keyword>
<dbReference type="AlphaFoldDB" id="A0A135ZF16"/>
<dbReference type="EMBL" id="JBETVU010000012">
    <property type="protein sequence ID" value="MES5149010.1"/>
    <property type="molecule type" value="Genomic_DNA"/>
</dbReference>
<keyword evidence="1" id="KW-0472">Membrane</keyword>
<name>A0A135ZF16_9LACO</name>
<protein>
    <submittedName>
        <fullName evidence="3">Uncharacterized protein</fullName>
    </submittedName>
</protein>
<evidence type="ECO:0000313" key="3">
    <source>
        <dbReference type="EMBL" id="RXF57651.1"/>
    </source>
</evidence>
<gene>
    <name evidence="2" type="ORF">ABVC42_03585</name>
    <name evidence="3" type="ORF">ERD32_06030</name>
</gene>
<keyword evidence="5" id="KW-1185">Reference proteome</keyword>
<reference evidence="3 4" key="1">
    <citation type="submission" date="2019-01" db="EMBL/GenBank/DDBJ databases">
        <title>The genome sequence of Lactobacillus crispatus L49.</title>
        <authorList>
            <person name="Zhong J."/>
            <person name="Zhang J."/>
        </authorList>
    </citation>
    <scope>NUCLEOTIDE SEQUENCE [LARGE SCALE GENOMIC DNA]</scope>
    <source>
        <strain evidence="3 4">L49</strain>
    </source>
</reference>
<organism evidence="3 4">
    <name type="scientific">Lactobacillus crispatus</name>
    <dbReference type="NCBI Taxonomy" id="47770"/>
    <lineage>
        <taxon>Bacteria</taxon>
        <taxon>Bacillati</taxon>
        <taxon>Bacillota</taxon>
        <taxon>Bacilli</taxon>
        <taxon>Lactobacillales</taxon>
        <taxon>Lactobacillaceae</taxon>
        <taxon>Lactobacillus</taxon>
    </lineage>
</organism>
<keyword evidence="1" id="KW-1133">Transmembrane helix</keyword>
<proteinExistence type="predicted"/>
<dbReference type="Proteomes" id="UP001434419">
    <property type="component" value="Unassembled WGS sequence"/>
</dbReference>
<accession>A0A135ZF16</accession>
<sequence>MQKINHEDEKISLARKKILVFLPAGITTTPAWLFAKFTTSSLARRGIRRVSPGLRTFNPDDQEKRGQVEYVIQQNKSDSVKRVNADTPISYQGWGRWS</sequence>
<dbReference type="Proteomes" id="UP000289808">
    <property type="component" value="Unassembled WGS sequence"/>
</dbReference>
<dbReference type="EMBL" id="SCLX01000029">
    <property type="protein sequence ID" value="RXF57651.1"/>
    <property type="molecule type" value="Genomic_DNA"/>
</dbReference>
<evidence type="ECO:0000313" key="5">
    <source>
        <dbReference type="Proteomes" id="UP001434419"/>
    </source>
</evidence>
<dbReference type="RefSeq" id="WP_005719183.1">
    <property type="nucleotide sequence ID" value="NZ_CP033426.1"/>
</dbReference>
<evidence type="ECO:0000313" key="2">
    <source>
        <dbReference type="EMBL" id="MES5149010.1"/>
    </source>
</evidence>
<reference evidence="2" key="2">
    <citation type="submission" date="2024-06" db="EMBL/GenBank/DDBJ databases">
        <title>Vaginal Lactobacillus fatty acid response mechanisms reveal a metabolite-targeted strategy for bacterial vaginosis treatment.</title>
        <authorList>
            <person name="Zhu M."/>
            <person name="Blainey P.C."/>
            <person name="Bloom S.M."/>
            <person name="Kwon D.S."/>
        </authorList>
    </citation>
    <scope>NUCLEOTIDE SEQUENCE</scope>
    <source>
        <strain evidence="2">194_F1_1</strain>
    </source>
</reference>
<feature type="transmembrane region" description="Helical" evidence="1">
    <location>
        <begin position="18"/>
        <end position="35"/>
    </location>
</feature>